<reference evidence="5 6" key="1">
    <citation type="submission" date="2018-11" db="EMBL/GenBank/DDBJ databases">
        <title>Pseudaminobacter arsenicus sp. nov., an arsenic-resistant bacterium isolated from arsenic-rich aquifers.</title>
        <authorList>
            <person name="Mu Y."/>
        </authorList>
    </citation>
    <scope>NUCLEOTIDE SEQUENCE [LARGE SCALE GENOMIC DNA]</scope>
    <source>
        <strain evidence="5 6">CB3</strain>
    </source>
</reference>
<name>A0A432VCL1_9HYPH</name>
<dbReference type="RefSeq" id="WP_128626144.1">
    <property type="nucleotide sequence ID" value="NZ_RKST01000001.1"/>
</dbReference>
<dbReference type="SUPFAM" id="SSF46894">
    <property type="entry name" value="C-terminal effector domain of the bipartite response regulators"/>
    <property type="match status" value="1"/>
</dbReference>
<dbReference type="PANTHER" id="PTHR45566">
    <property type="entry name" value="HTH-TYPE TRANSCRIPTIONAL REGULATOR YHJB-RELATED"/>
    <property type="match status" value="1"/>
</dbReference>
<dbReference type="GO" id="GO:0003677">
    <property type="term" value="F:DNA binding"/>
    <property type="evidence" value="ECO:0007669"/>
    <property type="project" value="UniProtKB-KW"/>
</dbReference>
<dbReference type="PRINTS" id="PR00038">
    <property type="entry name" value="HTHLUXR"/>
</dbReference>
<dbReference type="InterPro" id="IPR001789">
    <property type="entry name" value="Sig_transdc_resp-reg_receiver"/>
</dbReference>
<dbReference type="InterPro" id="IPR016032">
    <property type="entry name" value="Sig_transdc_resp-reg_C-effctor"/>
</dbReference>
<dbReference type="PROSITE" id="PS50043">
    <property type="entry name" value="HTH_LUXR_2"/>
    <property type="match status" value="1"/>
</dbReference>
<dbReference type="AlphaFoldDB" id="A0A432VCL1"/>
<dbReference type="OrthoDB" id="7272316at2"/>
<sequence>MALHNRPFDYGSSLVIIDNRALDRECLAESLASHDIEMDVVACGSIEQWRAIEKSHPPLSAVLYNVGGRKVTDQAVANEITQLVTHLSPVPVVVLADTDDLSHVVKALDCGARGYIPSSVGIGVCAEAISLALVGGVFVPASSLLAMRKVVESNNQQAHPMAGMFTLRQAEVVGALRRGKANKIIAHELNLRESTVKVHIRNIMKKLKATNRTEVAYKINDLFPMEEDPLGFRS</sequence>
<keyword evidence="1" id="KW-0238">DNA-binding</keyword>
<dbReference type="CDD" id="cd06170">
    <property type="entry name" value="LuxR_C_like"/>
    <property type="match status" value="1"/>
</dbReference>
<dbReference type="SUPFAM" id="SSF52172">
    <property type="entry name" value="CheY-like"/>
    <property type="match status" value="1"/>
</dbReference>
<accession>A0A432VCL1</accession>
<comment type="caution">
    <text evidence="5">The sequence shown here is derived from an EMBL/GenBank/DDBJ whole genome shotgun (WGS) entry which is preliminary data.</text>
</comment>
<dbReference type="InterPro" id="IPR000792">
    <property type="entry name" value="Tscrpt_reg_LuxR_C"/>
</dbReference>
<keyword evidence="6" id="KW-1185">Reference proteome</keyword>
<evidence type="ECO:0000259" key="3">
    <source>
        <dbReference type="PROSITE" id="PS50043"/>
    </source>
</evidence>
<dbReference type="GO" id="GO:0000160">
    <property type="term" value="P:phosphorelay signal transduction system"/>
    <property type="evidence" value="ECO:0007669"/>
    <property type="project" value="InterPro"/>
</dbReference>
<evidence type="ECO:0000259" key="4">
    <source>
        <dbReference type="PROSITE" id="PS50110"/>
    </source>
</evidence>
<dbReference type="EMBL" id="RKST01000001">
    <property type="protein sequence ID" value="RUM99908.1"/>
    <property type="molecule type" value="Genomic_DNA"/>
</dbReference>
<evidence type="ECO:0000256" key="1">
    <source>
        <dbReference type="ARBA" id="ARBA00023125"/>
    </source>
</evidence>
<organism evidence="5 6">
    <name type="scientific">Borborobacter arsenicus</name>
    <dbReference type="NCBI Taxonomy" id="1851146"/>
    <lineage>
        <taxon>Bacteria</taxon>
        <taxon>Pseudomonadati</taxon>
        <taxon>Pseudomonadota</taxon>
        <taxon>Alphaproteobacteria</taxon>
        <taxon>Hyphomicrobiales</taxon>
        <taxon>Phyllobacteriaceae</taxon>
        <taxon>Borborobacter</taxon>
    </lineage>
</organism>
<dbReference type="PANTHER" id="PTHR45566:SF1">
    <property type="entry name" value="HTH-TYPE TRANSCRIPTIONAL REGULATOR YHJB-RELATED"/>
    <property type="match status" value="1"/>
</dbReference>
<dbReference type="InterPro" id="IPR051015">
    <property type="entry name" value="EvgA-like"/>
</dbReference>
<protein>
    <submittedName>
        <fullName evidence="5">Response regulator transcription factor</fullName>
    </submittedName>
</protein>
<dbReference type="SMART" id="SM00421">
    <property type="entry name" value="HTH_LUXR"/>
    <property type="match status" value="1"/>
</dbReference>
<feature type="domain" description="HTH luxR-type" evidence="3">
    <location>
        <begin position="158"/>
        <end position="223"/>
    </location>
</feature>
<evidence type="ECO:0000313" key="5">
    <source>
        <dbReference type="EMBL" id="RUM99908.1"/>
    </source>
</evidence>
<gene>
    <name evidence="5" type="ORF">EET67_01265</name>
</gene>
<dbReference type="InterPro" id="IPR011006">
    <property type="entry name" value="CheY-like_superfamily"/>
</dbReference>
<proteinExistence type="predicted"/>
<evidence type="ECO:0000313" key="6">
    <source>
        <dbReference type="Proteomes" id="UP000281647"/>
    </source>
</evidence>
<dbReference type="PROSITE" id="PS00622">
    <property type="entry name" value="HTH_LUXR_1"/>
    <property type="match status" value="1"/>
</dbReference>
<comment type="caution">
    <text evidence="2">Lacks conserved residue(s) required for the propagation of feature annotation.</text>
</comment>
<dbReference type="Proteomes" id="UP000281647">
    <property type="component" value="Unassembled WGS sequence"/>
</dbReference>
<dbReference type="Pfam" id="PF00196">
    <property type="entry name" value="GerE"/>
    <property type="match status" value="1"/>
</dbReference>
<dbReference type="PROSITE" id="PS50110">
    <property type="entry name" value="RESPONSE_REGULATORY"/>
    <property type="match status" value="1"/>
</dbReference>
<dbReference type="Gene3D" id="3.40.50.2300">
    <property type="match status" value="1"/>
</dbReference>
<feature type="domain" description="Response regulatory" evidence="4">
    <location>
        <begin position="13"/>
        <end position="133"/>
    </location>
</feature>
<dbReference type="GO" id="GO:0006355">
    <property type="term" value="P:regulation of DNA-templated transcription"/>
    <property type="evidence" value="ECO:0007669"/>
    <property type="project" value="InterPro"/>
</dbReference>
<evidence type="ECO:0000256" key="2">
    <source>
        <dbReference type="PROSITE-ProRule" id="PRU00169"/>
    </source>
</evidence>